<dbReference type="SUPFAM" id="SSF54593">
    <property type="entry name" value="Glyoxalase/Bleomycin resistance protein/Dihydroxybiphenyl dioxygenase"/>
    <property type="match status" value="1"/>
</dbReference>
<dbReference type="EMBL" id="BAEH01000062">
    <property type="protein sequence ID" value="GAB18699.1"/>
    <property type="molecule type" value="Genomic_DNA"/>
</dbReference>
<evidence type="ECO:0000313" key="1">
    <source>
        <dbReference type="EMBL" id="GAB18699.1"/>
    </source>
</evidence>
<dbReference type="Gene3D" id="3.10.180.10">
    <property type="entry name" value="2,3-Dihydroxybiphenyl 1,2-Dioxygenase, domain 1"/>
    <property type="match status" value="2"/>
</dbReference>
<gene>
    <name evidence="1" type="ORF">GOEFS_062_00080</name>
</gene>
<evidence type="ECO:0008006" key="3">
    <source>
        <dbReference type="Google" id="ProtNLM"/>
    </source>
</evidence>
<evidence type="ECO:0000313" key="2">
    <source>
        <dbReference type="Proteomes" id="UP000035034"/>
    </source>
</evidence>
<proteinExistence type="predicted"/>
<protein>
    <recommendedName>
        <fullName evidence="3">VOC domain-containing protein</fullName>
    </recommendedName>
</protein>
<dbReference type="Proteomes" id="UP000035034">
    <property type="component" value="Unassembled WGS sequence"/>
</dbReference>
<keyword evidence="2" id="KW-1185">Reference proteome</keyword>
<dbReference type="OrthoDB" id="4825162at2"/>
<dbReference type="PANTHER" id="PTHR36503">
    <property type="entry name" value="BLR2520 PROTEIN"/>
    <property type="match status" value="1"/>
</dbReference>
<sequence>MTTINALTLEVSDVDAAKVFYEKAFGLDGVLRFEQSDAPTNGFRGYVLSLVVADPAVVDSLFEPAIAAGATEIKPAKKSLWGYGASLQAPDGTVWTIASSSKKPTGAPLRTVDNVVVLIGADDVAASKQFYVENGLTVAKSFGRKYVEFDGADSQIKLALNPRKLAAKNAGVAPDGSGSHRLVINSDAGSFTDPDGIAWA</sequence>
<reference evidence="1 2" key="1">
    <citation type="submission" date="2011-12" db="EMBL/GenBank/DDBJ databases">
        <title>Whole genome shotgun sequence of Gordonia effusa NBRC 100432.</title>
        <authorList>
            <person name="Yoshida I."/>
            <person name="Takarada H."/>
            <person name="Hosoyama A."/>
            <person name="Tsuchikane K."/>
            <person name="Katsumata H."/>
            <person name="Yamazaki S."/>
            <person name="Fujita N."/>
        </authorList>
    </citation>
    <scope>NUCLEOTIDE SEQUENCE [LARGE SCALE GENOMIC DNA]</scope>
    <source>
        <strain evidence="1 2">NBRC 100432</strain>
    </source>
</reference>
<organism evidence="1 2">
    <name type="scientific">Gordonia effusa NBRC 100432</name>
    <dbReference type="NCBI Taxonomy" id="1077974"/>
    <lineage>
        <taxon>Bacteria</taxon>
        <taxon>Bacillati</taxon>
        <taxon>Actinomycetota</taxon>
        <taxon>Actinomycetes</taxon>
        <taxon>Mycobacteriales</taxon>
        <taxon>Gordoniaceae</taxon>
        <taxon>Gordonia</taxon>
    </lineage>
</organism>
<accession>H0R0U8</accession>
<dbReference type="AlphaFoldDB" id="H0R0U8"/>
<dbReference type="RefSeq" id="WP_007318035.1">
    <property type="nucleotide sequence ID" value="NZ_BAEH01000062.1"/>
</dbReference>
<name>H0R0U8_9ACTN</name>
<dbReference type="STRING" id="1077974.GOEFS_062_00080"/>
<dbReference type="eggNOG" id="COG0346">
    <property type="taxonomic scope" value="Bacteria"/>
</dbReference>
<comment type="caution">
    <text evidence="1">The sequence shown here is derived from an EMBL/GenBank/DDBJ whole genome shotgun (WGS) entry which is preliminary data.</text>
</comment>
<dbReference type="InterPro" id="IPR029068">
    <property type="entry name" value="Glyas_Bleomycin-R_OHBP_Dase"/>
</dbReference>
<dbReference type="PANTHER" id="PTHR36503:SF1">
    <property type="entry name" value="BLR2520 PROTEIN"/>
    <property type="match status" value="1"/>
</dbReference>